<feature type="compositionally biased region" description="Basic and acidic residues" evidence="1">
    <location>
        <begin position="1226"/>
        <end position="1236"/>
    </location>
</feature>
<sequence length="1249" mass="134358">MIGLLFILEIILHTTLASYVSHPNINLDLLGISGSYNGISLYTDTNQLTQIPSSTSSVISFSNDTLFQLLASSNLNGTIHDSCILYNWIYIAGNFSTINGVHVNHIAALDIHTGQLDTLAQGLDGPVSTVYCDAETKSVFVGGSFTAPVSTNQLSYSASLAQFGGSIAVWNGKRWTAVPWKGVNGPVHTILRYKQSMLFAGSFDTTMDGQTSYAPASQIIPLPKTGATASNSASTTDAASSIVCAASTNSNAWILKDGQTGTWQTTFGYYSVNPSLVRIANSRLTNHQTKEFGVRPIDNATYFQMAYLDPASNTTKTCTTNCVLSNDASVEYQDFRILNTTMTSGIAIDVKSWYGSSGGLASVSVFQSENFIYAIDTSAENTPCGNNTLKRVETKGSWTRVNDGGLAYYASNATNDSSVIFYPGLAESGNYDVYIYLPQCSGTSCNDRADLDVHIYTSAGQNATVTYVDASSNAQDGFFLSSAYFNLSLDFQPTIEITTAHNATKTGSIIAHAFQFVKNPSRGALSNIIQYNTTAELQWGALSTELASNSVVIDIKEYQGSLYIVGNFKGADSSNGVYNNIVQYDSGKLKALKSGGTNGPIESIAIAPQTGEIFVAGNFSALASSNTTQISSVGRYSVNQAAWNPLEGGIQGVAHKVSLINGHVLVSGEIEKISSMSAFGVGWWNIGKATWDHDMPFLSGTVYCTLEYDNKYYFSGSIHAAQRYQSFGLSLFNATVLSQLPFYPLDQQPVVTAGAVINSTIILGGQFTLPGNIKNIALYQNSSWRGVEGSDWKGAIYSMVAHQDILYVGGESLGQAGKAFAAFGLTNGSLMLSPNITTSDGSNASVSIVRSVPAQNAIIVGGHFSLVGELGCSTVCALNTRNHQWLPLGSGLAGQVTDIEYIDGKLVATGNMTLNSSPITIAEYDFERQVWGPFATANLPGPSVAMTYDNVTKHTFISGKDSTNGSTYLRVWNGQQFNPIDQGLGSGSVISRMYSLPVKNTTQNTLLATGLINLGSLGNVSAAFFDGQQWTPYLVTSSASADGFLRSLFYFDIPSIPSTIRRFLPAPLVILVSIAISLGIVFFIVLATMCIIFFKRKAESKVDPQNAPEAYYSKPPRSADSVLAALKDENNNNPNYSAEKLDTLEPEAQIYSMSRSISTDYLHEQPPTPAMMKPTALSPAPPKAPYNMSTNSFYQGLTPSPRPDSFVRPMSDIRRDSQPSSMTVREMSEVDDDRRGSYNPFRRPSSELL</sequence>
<dbReference type="InterPro" id="IPR024982">
    <property type="entry name" value="Rax2-like_C"/>
</dbReference>
<dbReference type="Pfam" id="PF20842">
    <property type="entry name" value="Rax2_2"/>
    <property type="match status" value="1"/>
</dbReference>
<evidence type="ECO:0000256" key="1">
    <source>
        <dbReference type="SAM" id="MobiDB-lite"/>
    </source>
</evidence>
<dbReference type="InterPro" id="IPR048265">
    <property type="entry name" value="Rax2-like_third"/>
</dbReference>
<dbReference type="InterPro" id="IPR048266">
    <property type="entry name" value="Rax2-like_second"/>
</dbReference>
<dbReference type="Proteomes" id="UP000242414">
    <property type="component" value="Unassembled WGS sequence"/>
</dbReference>
<dbReference type="PANTHER" id="PTHR31778:SF2">
    <property type="entry name" value="BUD SITE SELECTION PROTEIN RAX2"/>
    <property type="match status" value="1"/>
</dbReference>
<dbReference type="Pfam" id="PF20843">
    <property type="entry name" value="Rax2_3"/>
    <property type="match status" value="1"/>
</dbReference>
<feature type="region of interest" description="Disordered" evidence="1">
    <location>
        <begin position="1192"/>
        <end position="1249"/>
    </location>
</feature>
<evidence type="ECO:0000259" key="6">
    <source>
        <dbReference type="Pfam" id="PF20843"/>
    </source>
</evidence>
<evidence type="ECO:0000259" key="5">
    <source>
        <dbReference type="Pfam" id="PF20842"/>
    </source>
</evidence>
<organism evidence="7">
    <name type="scientific">Rhizopus microsporus var. microsporus</name>
    <dbReference type="NCBI Taxonomy" id="86635"/>
    <lineage>
        <taxon>Eukaryota</taxon>
        <taxon>Fungi</taxon>
        <taxon>Fungi incertae sedis</taxon>
        <taxon>Mucoromycota</taxon>
        <taxon>Mucoromycotina</taxon>
        <taxon>Mucoromycetes</taxon>
        <taxon>Mucorales</taxon>
        <taxon>Mucorineae</taxon>
        <taxon>Rhizopodaceae</taxon>
        <taxon>Rhizopus</taxon>
    </lineage>
</organism>
<feature type="signal peptide" evidence="3">
    <location>
        <begin position="1"/>
        <end position="17"/>
    </location>
</feature>
<evidence type="ECO:0000256" key="2">
    <source>
        <dbReference type="SAM" id="Phobius"/>
    </source>
</evidence>
<protein>
    <submittedName>
        <fullName evidence="7">Uncharacterized protein</fullName>
    </submittedName>
</protein>
<dbReference type="PANTHER" id="PTHR31778">
    <property type="entry name" value="BUD SITE SELECTION PROTEIN RAX2"/>
    <property type="match status" value="1"/>
</dbReference>
<evidence type="ECO:0000259" key="4">
    <source>
        <dbReference type="Pfam" id="PF12768"/>
    </source>
</evidence>
<reference evidence="7" key="1">
    <citation type="journal article" date="2016" name="Proc. Natl. Acad. Sci. U.S.A.">
        <title>Lipid metabolic changes in an early divergent fungus govern the establishment of a mutualistic symbiosis with endobacteria.</title>
        <authorList>
            <person name="Lastovetsky O.A."/>
            <person name="Gaspar M.L."/>
            <person name="Mondo S.J."/>
            <person name="LaButti K.M."/>
            <person name="Sandor L."/>
            <person name="Grigoriev I.V."/>
            <person name="Henry S.A."/>
            <person name="Pawlowska T.E."/>
        </authorList>
    </citation>
    <scope>NUCLEOTIDE SEQUENCE [LARGE SCALE GENOMIC DNA]</scope>
    <source>
        <strain evidence="7">ATCC 52814</strain>
    </source>
</reference>
<dbReference type="Pfam" id="PF12768">
    <property type="entry name" value="Rax2"/>
    <property type="match status" value="1"/>
</dbReference>
<keyword evidence="2" id="KW-0472">Membrane</keyword>
<dbReference type="AlphaFoldDB" id="A0A1X0QVH6"/>
<keyword evidence="2" id="KW-0812">Transmembrane</keyword>
<feature type="domain" description="Rax2-like third" evidence="6">
    <location>
        <begin position="372"/>
        <end position="508"/>
    </location>
</feature>
<name>A0A1X0QVH6_RHIZD</name>
<dbReference type="EMBL" id="KV921993">
    <property type="protein sequence ID" value="ORE03741.1"/>
    <property type="molecule type" value="Genomic_DNA"/>
</dbReference>
<dbReference type="InterPro" id="IPR011043">
    <property type="entry name" value="Gal_Oxase/kelch_b-propeller"/>
</dbReference>
<evidence type="ECO:0000313" key="7">
    <source>
        <dbReference type="EMBL" id="ORE03741.1"/>
    </source>
</evidence>
<feature type="domain" description="Rax2-like second" evidence="5">
    <location>
        <begin position="216"/>
        <end position="360"/>
    </location>
</feature>
<proteinExistence type="predicted"/>
<evidence type="ECO:0000256" key="3">
    <source>
        <dbReference type="SAM" id="SignalP"/>
    </source>
</evidence>
<dbReference type="SUPFAM" id="SSF50965">
    <property type="entry name" value="Galactose oxidase, central domain"/>
    <property type="match status" value="1"/>
</dbReference>
<dbReference type="VEuPathDB" id="FungiDB:BCV72DRAFT_27372"/>
<keyword evidence="3" id="KW-0732">Signal</keyword>
<accession>A0A1X0QVH6</accession>
<keyword evidence="2" id="KW-1133">Transmembrane helix</keyword>
<feature type="chain" id="PRO_5012100315" evidence="3">
    <location>
        <begin position="18"/>
        <end position="1249"/>
    </location>
</feature>
<dbReference type="OrthoDB" id="2503993at2759"/>
<dbReference type="GO" id="GO:1902929">
    <property type="term" value="C:plasma membrane of growing cell tip"/>
    <property type="evidence" value="ECO:0007669"/>
    <property type="project" value="TreeGrafter"/>
</dbReference>
<feature type="domain" description="Rax2-like C-terminal" evidence="4">
    <location>
        <begin position="825"/>
        <end position="1049"/>
    </location>
</feature>
<feature type="transmembrane region" description="Helical" evidence="2">
    <location>
        <begin position="1068"/>
        <end position="1094"/>
    </location>
</feature>
<gene>
    <name evidence="7" type="ORF">BCV72DRAFT_27372</name>
</gene>